<reference evidence="1 2" key="1">
    <citation type="submission" date="2018-03" db="EMBL/GenBank/DDBJ databases">
        <title>Draft genome of Nitrosomonas supralitoralis APG5.</title>
        <authorList>
            <person name="Urakawa H."/>
            <person name="Lopez J.V."/>
        </authorList>
    </citation>
    <scope>NUCLEOTIDE SEQUENCE [LARGE SCALE GENOMIC DNA]</scope>
    <source>
        <strain evidence="1 2">APG5</strain>
    </source>
</reference>
<proteinExistence type="predicted"/>
<protein>
    <submittedName>
        <fullName evidence="1">Uncharacterized protein</fullName>
    </submittedName>
</protein>
<dbReference type="Proteomes" id="UP000241912">
    <property type="component" value="Unassembled WGS sequence"/>
</dbReference>
<dbReference type="RefSeq" id="WP_106708045.1">
    <property type="nucleotide sequence ID" value="NZ_PXXU01000063.1"/>
</dbReference>
<comment type="caution">
    <text evidence="1">The sequence shown here is derived from an EMBL/GenBank/DDBJ whole genome shotgun (WGS) entry which is preliminary data.</text>
</comment>
<evidence type="ECO:0000313" key="2">
    <source>
        <dbReference type="Proteomes" id="UP000241912"/>
    </source>
</evidence>
<evidence type="ECO:0000313" key="1">
    <source>
        <dbReference type="EMBL" id="PSJ16201.1"/>
    </source>
</evidence>
<accession>A0A2P7NRU1</accession>
<keyword evidence="2" id="KW-1185">Reference proteome</keyword>
<gene>
    <name evidence="1" type="ORF">C7H79_14710</name>
</gene>
<name>A0A2P7NRU1_9PROT</name>
<organism evidence="1 2">
    <name type="scientific">Nitrosomonas supralitoralis</name>
    <dbReference type="NCBI Taxonomy" id="2116706"/>
    <lineage>
        <taxon>Bacteria</taxon>
        <taxon>Pseudomonadati</taxon>
        <taxon>Pseudomonadota</taxon>
        <taxon>Betaproteobacteria</taxon>
        <taxon>Nitrosomonadales</taxon>
        <taxon>Nitrosomonadaceae</taxon>
        <taxon>Nitrosomonas</taxon>
    </lineage>
</organism>
<sequence length="85" mass="9547">MLPRRECKDKIKEKESWVEANVDVDALKNYLECSDEELSEDDIKTFDNLKTFLTDRGLETGDVIGTLMSRSQIVAPTCSDCGTGK</sequence>
<dbReference type="EMBL" id="PXXU01000063">
    <property type="protein sequence ID" value="PSJ16201.1"/>
    <property type="molecule type" value="Genomic_DNA"/>
</dbReference>
<dbReference type="AlphaFoldDB" id="A0A2P7NRU1"/>